<gene>
    <name evidence="2" type="ORF">CO030_01895</name>
</gene>
<dbReference type="AlphaFoldDB" id="A0A2M8FA71"/>
<evidence type="ECO:0000256" key="1">
    <source>
        <dbReference type="SAM" id="Coils"/>
    </source>
</evidence>
<evidence type="ECO:0000313" key="2">
    <source>
        <dbReference type="EMBL" id="PJC52622.1"/>
    </source>
</evidence>
<sequence>MSTHQEVVALELLTLPESRTGKGDWLDEKPDRLDRLFLAISEVLESSNRSTVGSYLMTHDMRPKVRVLLCMDADVTDRKLGIWISRYLCKKGTALFHMKGKNAKVQIGFTQAGFNYWNSRKLENVEPAPPIVLEPSTDEDASSKKPIGLITNMDDVDRRFDDPRPLEMPDLDAPTLRHVREAFSDGATFVPVGLLEVLQGYNPSYYEGGVGRKRSDHIFLQLKQRQLVKANSFDGTFSLVSEKSEEAAELKIEELESEMDRLVAQINALEAQIKDTLQVLEDSVVIRPDDFNELPDELNVLRVLVDKDRPQFFRNLVRLVQTQREIIGKALDAVPMDAHGALQLEIAEATRWIDEFFKE</sequence>
<organism evidence="2 3">
    <name type="scientific">Candidatus Magasanikbacteria bacterium CG_4_9_14_0_2_um_filter_42_11</name>
    <dbReference type="NCBI Taxonomy" id="1974643"/>
    <lineage>
        <taxon>Bacteria</taxon>
        <taxon>Candidatus Magasanikiibacteriota</taxon>
    </lineage>
</organism>
<keyword evidence="1" id="KW-0175">Coiled coil</keyword>
<comment type="caution">
    <text evidence="2">The sequence shown here is derived from an EMBL/GenBank/DDBJ whole genome shotgun (WGS) entry which is preliminary data.</text>
</comment>
<reference evidence="3" key="1">
    <citation type="submission" date="2017-09" db="EMBL/GenBank/DDBJ databases">
        <title>Depth-based differentiation of microbial function through sediment-hosted aquifers and enrichment of novel symbionts in the deep terrestrial subsurface.</title>
        <authorList>
            <person name="Probst A.J."/>
            <person name="Ladd B."/>
            <person name="Jarett J.K."/>
            <person name="Geller-Mcgrath D.E."/>
            <person name="Sieber C.M.K."/>
            <person name="Emerson J.B."/>
            <person name="Anantharaman K."/>
            <person name="Thomas B.C."/>
            <person name="Malmstrom R."/>
            <person name="Stieglmeier M."/>
            <person name="Klingl A."/>
            <person name="Woyke T."/>
            <person name="Ryan C.M."/>
            <person name="Banfield J.F."/>
        </authorList>
    </citation>
    <scope>NUCLEOTIDE SEQUENCE [LARGE SCALE GENOMIC DNA]</scope>
</reference>
<name>A0A2M8FA71_9BACT</name>
<evidence type="ECO:0000313" key="3">
    <source>
        <dbReference type="Proteomes" id="UP000231456"/>
    </source>
</evidence>
<dbReference type="Proteomes" id="UP000231456">
    <property type="component" value="Unassembled WGS sequence"/>
</dbReference>
<feature type="coiled-coil region" evidence="1">
    <location>
        <begin position="245"/>
        <end position="279"/>
    </location>
</feature>
<dbReference type="EMBL" id="PFRH01000065">
    <property type="protein sequence ID" value="PJC52622.1"/>
    <property type="molecule type" value="Genomic_DNA"/>
</dbReference>
<proteinExistence type="predicted"/>
<protein>
    <submittedName>
        <fullName evidence="2">Uncharacterized protein</fullName>
    </submittedName>
</protein>
<accession>A0A2M8FA71</accession>